<dbReference type="PANTHER" id="PTHR48020:SF4">
    <property type="entry name" value="SYMPORT, PUTATIVE (AFU_ORTHOLOGUE AFUA_3G11790)-RELATED"/>
    <property type="match status" value="1"/>
</dbReference>
<feature type="transmembrane region" description="Helical" evidence="7">
    <location>
        <begin position="516"/>
        <end position="537"/>
    </location>
</feature>
<organism evidence="9 10">
    <name type="scientific">Emericellopsis cladophorae</name>
    <dbReference type="NCBI Taxonomy" id="2686198"/>
    <lineage>
        <taxon>Eukaryota</taxon>
        <taxon>Fungi</taxon>
        <taxon>Dikarya</taxon>
        <taxon>Ascomycota</taxon>
        <taxon>Pezizomycotina</taxon>
        <taxon>Sordariomycetes</taxon>
        <taxon>Hypocreomycetidae</taxon>
        <taxon>Hypocreales</taxon>
        <taxon>Bionectriaceae</taxon>
        <taxon>Emericellopsis</taxon>
    </lineage>
</organism>
<dbReference type="GO" id="GO:0016020">
    <property type="term" value="C:membrane"/>
    <property type="evidence" value="ECO:0007669"/>
    <property type="project" value="UniProtKB-SubCell"/>
</dbReference>
<name>A0A9P9XYK9_9HYPO</name>
<proteinExistence type="inferred from homology"/>
<dbReference type="InterPro" id="IPR050814">
    <property type="entry name" value="Myo-inositol_Transporter"/>
</dbReference>
<evidence type="ECO:0000256" key="7">
    <source>
        <dbReference type="SAM" id="Phobius"/>
    </source>
</evidence>
<dbReference type="GO" id="GO:0022857">
    <property type="term" value="F:transmembrane transporter activity"/>
    <property type="evidence" value="ECO:0007669"/>
    <property type="project" value="InterPro"/>
</dbReference>
<evidence type="ECO:0000256" key="5">
    <source>
        <dbReference type="ARBA" id="ARBA00022989"/>
    </source>
</evidence>
<keyword evidence="6 7" id="KW-0472">Membrane</keyword>
<feature type="domain" description="Major facilitator superfamily (MFS) profile" evidence="8">
    <location>
        <begin position="138"/>
        <end position="606"/>
    </location>
</feature>
<dbReference type="SUPFAM" id="SSF103473">
    <property type="entry name" value="MFS general substrate transporter"/>
    <property type="match status" value="1"/>
</dbReference>
<comment type="similarity">
    <text evidence="2">Belongs to the major facilitator superfamily. Sugar transporter (TC 2.A.1.1) family.</text>
</comment>
<dbReference type="Gene3D" id="1.20.1250.20">
    <property type="entry name" value="MFS general substrate transporter like domains"/>
    <property type="match status" value="1"/>
</dbReference>
<feature type="transmembrane region" description="Helical" evidence="7">
    <location>
        <begin position="265"/>
        <end position="287"/>
    </location>
</feature>
<evidence type="ECO:0000256" key="2">
    <source>
        <dbReference type="ARBA" id="ARBA00010992"/>
    </source>
</evidence>
<evidence type="ECO:0000313" key="10">
    <source>
        <dbReference type="Proteomes" id="UP001055219"/>
    </source>
</evidence>
<keyword evidence="10" id="KW-1185">Reference proteome</keyword>
<feature type="transmembrane region" description="Helical" evidence="7">
    <location>
        <begin position="208"/>
        <end position="225"/>
    </location>
</feature>
<protein>
    <submittedName>
        <fullName evidence="9">Polyol transporter-like protein</fullName>
    </submittedName>
</protein>
<dbReference type="EMBL" id="JAGIXG020000039">
    <property type="protein sequence ID" value="KAI6779978.1"/>
    <property type="molecule type" value="Genomic_DNA"/>
</dbReference>
<dbReference type="GO" id="GO:0015791">
    <property type="term" value="P:polyol transmembrane transport"/>
    <property type="evidence" value="ECO:0007669"/>
    <property type="project" value="UniProtKB-ARBA"/>
</dbReference>
<reference evidence="9" key="2">
    <citation type="submission" date="2022-07" db="EMBL/GenBank/DDBJ databases">
        <authorList>
            <person name="Goncalves M.F.M."/>
            <person name="Hilario S."/>
            <person name="Van De Peer Y."/>
            <person name="Esteves A.C."/>
            <person name="Alves A."/>
        </authorList>
    </citation>
    <scope>NUCLEOTIDE SEQUENCE</scope>
    <source>
        <strain evidence="9">MUM 19.33</strain>
    </source>
</reference>
<dbReference type="Pfam" id="PF00083">
    <property type="entry name" value="Sugar_tr"/>
    <property type="match status" value="1"/>
</dbReference>
<dbReference type="PANTHER" id="PTHR48020">
    <property type="entry name" value="PROTON MYO-INOSITOL COTRANSPORTER"/>
    <property type="match status" value="1"/>
</dbReference>
<keyword evidence="3" id="KW-0813">Transport</keyword>
<evidence type="ECO:0000256" key="4">
    <source>
        <dbReference type="ARBA" id="ARBA00022692"/>
    </source>
</evidence>
<dbReference type="PROSITE" id="PS00217">
    <property type="entry name" value="SUGAR_TRANSPORT_2"/>
    <property type="match status" value="1"/>
</dbReference>
<dbReference type="InterPro" id="IPR003663">
    <property type="entry name" value="Sugar/inositol_transpt"/>
</dbReference>
<feature type="transmembrane region" description="Helical" evidence="7">
    <location>
        <begin position="484"/>
        <end position="504"/>
    </location>
</feature>
<comment type="subcellular location">
    <subcellularLocation>
        <location evidence="1">Membrane</location>
        <topology evidence="1">Multi-pass membrane protein</topology>
    </subcellularLocation>
</comment>
<comment type="caution">
    <text evidence="9">The sequence shown here is derived from an EMBL/GenBank/DDBJ whole genome shotgun (WGS) entry which is preliminary data.</text>
</comment>
<keyword evidence="5 7" id="KW-1133">Transmembrane helix</keyword>
<evidence type="ECO:0000313" key="9">
    <source>
        <dbReference type="EMBL" id="KAI6779978.1"/>
    </source>
</evidence>
<dbReference type="InterPro" id="IPR020846">
    <property type="entry name" value="MFS_dom"/>
</dbReference>
<feature type="transmembrane region" description="Helical" evidence="7">
    <location>
        <begin position="182"/>
        <end position="201"/>
    </location>
</feature>
<feature type="transmembrane region" description="Helical" evidence="7">
    <location>
        <begin position="454"/>
        <end position="472"/>
    </location>
</feature>
<dbReference type="InterPro" id="IPR036259">
    <property type="entry name" value="MFS_trans_sf"/>
</dbReference>
<evidence type="ECO:0000256" key="3">
    <source>
        <dbReference type="ARBA" id="ARBA00022448"/>
    </source>
</evidence>
<sequence>MSSFPLRKFSTAGGPNDLLAAQIHNRRANDRAIIENPLGEPWFLWKKRFNTDIAAYFNDDELEQDVQNFAELYLPHVEFAKVLRAARVAKDIRLYDEVSRSSDPHMGEDLPVILTPQEKRFLKRERDVVFSERGMRKVIITVSLAALLQGFVQSSFNGASFYSEEWGLTEDSTWKLGGTNAAAWFAAALVGCPLSLPINYYYGRRGGLIVASVFLFTSSVAAIFAENWTALLLIRIVNGLGMGVKAVSTPILASETAVGFWRGSAILAWQLWVAFGIMLGFAFNLLFTTAASDRITLGLIQGAPLVPALALFFMAVFVCPESPRYHLQKGPNYSPEKAYMILRQLRNTELQALRDMYAVYKSIEQESMGAAMTADSRAHLNPGFWWTIHDFLLAFRQLFQQRRLYNALISAATVNVAQQLSGVNVFAFYSTELVRDVRDSDVSVAHMDSHIKPMAYSLGFGAINFLFCLPAVRSIDTLGRRRWLLMTLPFMAIFMLGAALSYNIQDTSNRTGIVALFLYLFAVAYSPGLGPIPFTLASESFPLSHREAGTAWPISTNLFFAGLLSMLYPAIRDDENGLGDGGSLGLFAGLNVLAFILVFFLVEETKGRSLEDLDLVFAVSKRRFMSFQIQEYLPWFVRRYILSKDEPPPELYHDYIWGPWKRVSDNTFSPPTRNLETGSCVRIAPEAPPDSPDLMMPPPVMTSGPVEMPATLPRRLAPPAYY</sequence>
<evidence type="ECO:0000256" key="6">
    <source>
        <dbReference type="ARBA" id="ARBA00023136"/>
    </source>
</evidence>
<reference evidence="9" key="1">
    <citation type="journal article" date="2021" name="J Fungi (Basel)">
        <title>Genomic and Metabolomic Analyses of the Marine Fungus Emericellopsis cladophorae: Insights into Saltwater Adaptability Mechanisms and Its Biosynthetic Potential.</title>
        <authorList>
            <person name="Goncalves M.F.M."/>
            <person name="Hilario S."/>
            <person name="Van de Peer Y."/>
            <person name="Esteves A.C."/>
            <person name="Alves A."/>
        </authorList>
    </citation>
    <scope>NUCLEOTIDE SEQUENCE</scope>
    <source>
        <strain evidence="9">MUM 19.33</strain>
    </source>
</reference>
<dbReference type="InterPro" id="IPR005828">
    <property type="entry name" value="MFS_sugar_transport-like"/>
</dbReference>
<accession>A0A9P9XYK9</accession>
<feature type="transmembrane region" description="Helical" evidence="7">
    <location>
        <begin position="549"/>
        <end position="571"/>
    </location>
</feature>
<evidence type="ECO:0000259" key="8">
    <source>
        <dbReference type="PROSITE" id="PS50850"/>
    </source>
</evidence>
<evidence type="ECO:0000256" key="1">
    <source>
        <dbReference type="ARBA" id="ARBA00004141"/>
    </source>
</evidence>
<dbReference type="PROSITE" id="PS50850">
    <property type="entry name" value="MFS"/>
    <property type="match status" value="1"/>
</dbReference>
<dbReference type="InterPro" id="IPR005829">
    <property type="entry name" value="Sugar_transporter_CS"/>
</dbReference>
<gene>
    <name evidence="9" type="ORF">J7T54_000278</name>
</gene>
<dbReference type="RefSeq" id="XP_051360834.1">
    <property type="nucleotide sequence ID" value="XM_051508086.1"/>
</dbReference>
<feature type="transmembrane region" description="Helical" evidence="7">
    <location>
        <begin position="299"/>
        <end position="319"/>
    </location>
</feature>
<dbReference type="Proteomes" id="UP001055219">
    <property type="component" value="Unassembled WGS sequence"/>
</dbReference>
<dbReference type="GO" id="GO:0015798">
    <property type="term" value="P:myo-inositol transport"/>
    <property type="evidence" value="ECO:0007669"/>
    <property type="project" value="UniProtKB-ARBA"/>
</dbReference>
<feature type="transmembrane region" description="Helical" evidence="7">
    <location>
        <begin position="583"/>
        <end position="602"/>
    </location>
</feature>
<keyword evidence="4 7" id="KW-0812">Transmembrane</keyword>
<dbReference type="GeneID" id="75826799"/>
<dbReference type="OrthoDB" id="6339427at2759"/>
<dbReference type="PRINTS" id="PR00171">
    <property type="entry name" value="SUGRTRNSPORT"/>
</dbReference>
<feature type="transmembrane region" description="Helical" evidence="7">
    <location>
        <begin position="138"/>
        <end position="162"/>
    </location>
</feature>
<dbReference type="AlphaFoldDB" id="A0A9P9XYK9"/>